<protein>
    <submittedName>
        <fullName evidence="2">Uncharacterized protein</fullName>
    </submittedName>
</protein>
<name>A0A914LCF5_MELIC</name>
<dbReference type="Proteomes" id="UP000887563">
    <property type="component" value="Unplaced"/>
</dbReference>
<reference evidence="2" key="1">
    <citation type="submission" date="2022-11" db="UniProtKB">
        <authorList>
            <consortium name="WormBaseParasite"/>
        </authorList>
    </citation>
    <scope>IDENTIFICATION</scope>
</reference>
<evidence type="ECO:0000313" key="1">
    <source>
        <dbReference type="Proteomes" id="UP000887563"/>
    </source>
</evidence>
<dbReference type="AlphaFoldDB" id="A0A914LCF5"/>
<keyword evidence="1" id="KW-1185">Reference proteome</keyword>
<dbReference type="WBParaSite" id="Minc3s00415g11936">
    <property type="protein sequence ID" value="Minc3s00415g11936"/>
    <property type="gene ID" value="Minc3s00415g11936"/>
</dbReference>
<sequence>MALRRYGRAPTWAVPSRELSLRLYGFLYFNLKFEEKMVDTNNNNSQLDQEESLTTSTSLPDTKFVTNKERQIYRWIDQILRIECM</sequence>
<accession>A0A914LCF5</accession>
<organism evidence="1 2">
    <name type="scientific">Meloidogyne incognita</name>
    <name type="common">Southern root-knot nematode worm</name>
    <name type="synonym">Oxyuris incognita</name>
    <dbReference type="NCBI Taxonomy" id="6306"/>
    <lineage>
        <taxon>Eukaryota</taxon>
        <taxon>Metazoa</taxon>
        <taxon>Ecdysozoa</taxon>
        <taxon>Nematoda</taxon>
        <taxon>Chromadorea</taxon>
        <taxon>Rhabditida</taxon>
        <taxon>Tylenchina</taxon>
        <taxon>Tylenchomorpha</taxon>
        <taxon>Tylenchoidea</taxon>
        <taxon>Meloidogynidae</taxon>
        <taxon>Meloidogyninae</taxon>
        <taxon>Meloidogyne</taxon>
        <taxon>Meloidogyne incognita group</taxon>
    </lineage>
</organism>
<proteinExistence type="predicted"/>
<evidence type="ECO:0000313" key="2">
    <source>
        <dbReference type="WBParaSite" id="Minc3s00415g11936"/>
    </source>
</evidence>